<evidence type="ECO:0000256" key="5">
    <source>
        <dbReference type="ARBA" id="ARBA00022547"/>
    </source>
</evidence>
<evidence type="ECO:0000256" key="9">
    <source>
        <dbReference type="ARBA" id="ARBA00023065"/>
    </source>
</evidence>
<gene>
    <name evidence="14" type="primary">ATP8</name>
</gene>
<dbReference type="Pfam" id="PF00895">
    <property type="entry name" value="ATP-synt_8"/>
    <property type="match status" value="1"/>
</dbReference>
<name>A0A8K1ZFC0_9NEOP</name>
<evidence type="ECO:0000256" key="2">
    <source>
        <dbReference type="ARBA" id="ARBA00008892"/>
    </source>
</evidence>
<evidence type="ECO:0000256" key="3">
    <source>
        <dbReference type="ARBA" id="ARBA00011291"/>
    </source>
</evidence>
<keyword evidence="8 13" id="KW-1133">Transmembrane helix</keyword>
<comment type="subcellular location">
    <subcellularLocation>
        <location evidence="1 12">Mitochondrion membrane</location>
        <topology evidence="1 12">Single-pass membrane protein</topology>
    </subcellularLocation>
</comment>
<evidence type="ECO:0000313" key="14">
    <source>
        <dbReference type="EMBL" id="UGS80220.1"/>
    </source>
</evidence>
<keyword evidence="10 12" id="KW-0496">Mitochondrion</keyword>
<proteinExistence type="inferred from homology"/>
<evidence type="ECO:0000256" key="4">
    <source>
        <dbReference type="ARBA" id="ARBA00022448"/>
    </source>
</evidence>
<evidence type="ECO:0000256" key="8">
    <source>
        <dbReference type="ARBA" id="ARBA00022989"/>
    </source>
</evidence>
<geneLocation type="mitochondrion" evidence="14"/>
<evidence type="ECO:0000256" key="11">
    <source>
        <dbReference type="ARBA" id="ARBA00023136"/>
    </source>
</evidence>
<comment type="subunit">
    <text evidence="3">F-type ATPases have 2 components, CF(1) - the catalytic core - and CF(0) - the membrane proton channel.</text>
</comment>
<dbReference type="AlphaFoldDB" id="A0A8K1ZFC0"/>
<accession>A0A8K1ZFC0</accession>
<dbReference type="InterPro" id="IPR001421">
    <property type="entry name" value="ATP8_metazoa"/>
</dbReference>
<evidence type="ECO:0000256" key="12">
    <source>
        <dbReference type="RuleBase" id="RU003661"/>
    </source>
</evidence>
<evidence type="ECO:0000256" key="10">
    <source>
        <dbReference type="ARBA" id="ARBA00023128"/>
    </source>
</evidence>
<keyword evidence="9 12" id="KW-0406">Ion transport</keyword>
<dbReference type="GO" id="GO:0045259">
    <property type="term" value="C:proton-transporting ATP synthase complex"/>
    <property type="evidence" value="ECO:0007669"/>
    <property type="project" value="UniProtKB-KW"/>
</dbReference>
<reference evidence="14" key="1">
    <citation type="submission" date="2021-05" db="EMBL/GenBank/DDBJ databases">
        <title>Mitochondrial genomes within bark lice (Insecta: Psocodea: Psocomorpha) reveal novel gene rearrangements containing phylogenetic signal.</title>
        <authorList>
            <person name="Saenz Manchola O.F."/>
            <person name="Virrueta Herrera S."/>
            <person name="D'alessio L.M."/>
            <person name="Yoshizawa K."/>
            <person name="Garcia Aldrete A.N."/>
            <person name="Johnson K.P."/>
        </authorList>
    </citation>
    <scope>NUCLEOTIDE SEQUENCE</scope>
</reference>
<keyword evidence="6 12" id="KW-0812">Transmembrane</keyword>
<evidence type="ECO:0000256" key="6">
    <source>
        <dbReference type="ARBA" id="ARBA00022692"/>
    </source>
</evidence>
<evidence type="ECO:0000256" key="13">
    <source>
        <dbReference type="SAM" id="Phobius"/>
    </source>
</evidence>
<evidence type="ECO:0000256" key="7">
    <source>
        <dbReference type="ARBA" id="ARBA00022781"/>
    </source>
</evidence>
<keyword evidence="5 12" id="KW-0138">CF(0)</keyword>
<organism evidence="14">
    <name type="scientific">Dypsocus coleoptratus</name>
    <dbReference type="NCBI Taxonomy" id="297941"/>
    <lineage>
        <taxon>Eukaryota</taxon>
        <taxon>Metazoa</taxon>
        <taxon>Ecdysozoa</taxon>
        <taxon>Arthropoda</taxon>
        <taxon>Hexapoda</taxon>
        <taxon>Insecta</taxon>
        <taxon>Pterygota</taxon>
        <taxon>Neoptera</taxon>
        <taxon>Paraneoptera</taxon>
        <taxon>Psocodea</taxon>
        <taxon>Psocomorpha</taxon>
        <taxon>Caeciliusetae</taxon>
        <taxon>Caeciliusidae</taxon>
        <taxon>Dypsocus</taxon>
    </lineage>
</organism>
<sequence length="52" mass="6578">MPQMNPIFWTYLMFSFIFLIMLTSTINYFFYQPHFKSFDCKINLIKKINWKW</sequence>
<comment type="similarity">
    <text evidence="2 12">Belongs to the ATPase protein 8 family.</text>
</comment>
<evidence type="ECO:0000256" key="1">
    <source>
        <dbReference type="ARBA" id="ARBA00004304"/>
    </source>
</evidence>
<dbReference type="GO" id="GO:0015078">
    <property type="term" value="F:proton transmembrane transporter activity"/>
    <property type="evidence" value="ECO:0007669"/>
    <property type="project" value="InterPro"/>
</dbReference>
<dbReference type="GO" id="GO:0015986">
    <property type="term" value="P:proton motive force-driven ATP synthesis"/>
    <property type="evidence" value="ECO:0007669"/>
    <property type="project" value="InterPro"/>
</dbReference>
<keyword evidence="7 12" id="KW-0375">Hydrogen ion transport</keyword>
<keyword evidence="11 13" id="KW-0472">Membrane</keyword>
<protein>
    <recommendedName>
        <fullName evidence="12">ATP synthase complex subunit 8</fullName>
    </recommendedName>
</protein>
<keyword evidence="4 12" id="KW-0813">Transport</keyword>
<dbReference type="EMBL" id="MZ274186">
    <property type="protein sequence ID" value="UGS80220.1"/>
    <property type="molecule type" value="Genomic_DNA"/>
</dbReference>
<feature type="transmembrane region" description="Helical" evidence="13">
    <location>
        <begin position="6"/>
        <end position="31"/>
    </location>
</feature>
<dbReference type="GO" id="GO:0031966">
    <property type="term" value="C:mitochondrial membrane"/>
    <property type="evidence" value="ECO:0007669"/>
    <property type="project" value="UniProtKB-SubCell"/>
</dbReference>